<sequence length="120" mass="12912">MLNLPAIWTEVQQRTLAPWVIPEDTGAETGDDAAAVVACWRGLLARELVVGRLHEQDGFPLTAKLCLDYAAAPWLLAVPDSAAAWARAYERTYPGSLTRIGIPAAAYASADAWMAWAASD</sequence>
<gene>
    <name evidence="1" type="ORF">GCM10009733_006690</name>
</gene>
<comment type="caution">
    <text evidence="1">The sequence shown here is derived from an EMBL/GenBank/DDBJ whole genome shotgun (WGS) entry which is preliminary data.</text>
</comment>
<protein>
    <submittedName>
        <fullName evidence="1">Uncharacterized protein</fullName>
    </submittedName>
</protein>
<keyword evidence="2" id="KW-1185">Reference proteome</keyword>
<dbReference type="Proteomes" id="UP001500064">
    <property type="component" value="Unassembled WGS sequence"/>
</dbReference>
<evidence type="ECO:0000313" key="2">
    <source>
        <dbReference type="Proteomes" id="UP001500064"/>
    </source>
</evidence>
<proteinExistence type="predicted"/>
<organism evidence="1 2">
    <name type="scientific">Nonomuraea maheshkhaliensis</name>
    <dbReference type="NCBI Taxonomy" id="419590"/>
    <lineage>
        <taxon>Bacteria</taxon>
        <taxon>Bacillati</taxon>
        <taxon>Actinomycetota</taxon>
        <taxon>Actinomycetes</taxon>
        <taxon>Streptosporangiales</taxon>
        <taxon>Streptosporangiaceae</taxon>
        <taxon>Nonomuraea</taxon>
    </lineage>
</organism>
<dbReference type="EMBL" id="BAAAMU010000003">
    <property type="protein sequence ID" value="GAA1613255.1"/>
    <property type="molecule type" value="Genomic_DNA"/>
</dbReference>
<name>A0ABN2ENZ0_9ACTN</name>
<evidence type="ECO:0000313" key="1">
    <source>
        <dbReference type="EMBL" id="GAA1613255.1"/>
    </source>
</evidence>
<dbReference type="RefSeq" id="WP_346101361.1">
    <property type="nucleotide sequence ID" value="NZ_BAAAMU010000003.1"/>
</dbReference>
<accession>A0ABN2ENZ0</accession>
<reference evidence="1 2" key="1">
    <citation type="journal article" date="2019" name="Int. J. Syst. Evol. Microbiol.">
        <title>The Global Catalogue of Microorganisms (GCM) 10K type strain sequencing project: providing services to taxonomists for standard genome sequencing and annotation.</title>
        <authorList>
            <consortium name="The Broad Institute Genomics Platform"/>
            <consortium name="The Broad Institute Genome Sequencing Center for Infectious Disease"/>
            <person name="Wu L."/>
            <person name="Ma J."/>
        </authorList>
    </citation>
    <scope>NUCLEOTIDE SEQUENCE [LARGE SCALE GENOMIC DNA]</scope>
    <source>
        <strain evidence="1 2">JCM 13929</strain>
    </source>
</reference>